<dbReference type="GeneID" id="81351493"/>
<organism evidence="2 3">
    <name type="scientific">Penicillium argentinense</name>
    <dbReference type="NCBI Taxonomy" id="1131581"/>
    <lineage>
        <taxon>Eukaryota</taxon>
        <taxon>Fungi</taxon>
        <taxon>Dikarya</taxon>
        <taxon>Ascomycota</taxon>
        <taxon>Pezizomycotina</taxon>
        <taxon>Eurotiomycetes</taxon>
        <taxon>Eurotiomycetidae</taxon>
        <taxon>Eurotiales</taxon>
        <taxon>Aspergillaceae</taxon>
        <taxon>Penicillium</taxon>
    </lineage>
</organism>
<gene>
    <name evidence="2" type="ORF">N7532_000010</name>
</gene>
<dbReference type="OrthoDB" id="2129288at2759"/>
<feature type="domain" description="Tautomerase cis-CaaD-like" evidence="1">
    <location>
        <begin position="23"/>
        <end position="154"/>
    </location>
</feature>
<evidence type="ECO:0000259" key="1">
    <source>
        <dbReference type="Pfam" id="PF14832"/>
    </source>
</evidence>
<sequence length="162" mass="18557">MRGNETSTPTKYAQHASLAHFPPPGTFEDVIAKQALTKDITKIYTGIGLPPFYVVVNFIKLSTEDVWVGGERKTEKPFIRIVAEHIAVRLEKEDLAYKRTADTFDKTLKPHVADKGYEWEFHIDETERRLWRVNGLIPPPFGSDVEQLWAKENKPSVWDGAY</sequence>
<comment type="caution">
    <text evidence="2">The sequence shown here is derived from an EMBL/GenBank/DDBJ whole genome shotgun (WGS) entry which is preliminary data.</text>
</comment>
<reference evidence="2" key="2">
    <citation type="journal article" date="2023" name="IMA Fungus">
        <title>Comparative genomic study of the Penicillium genus elucidates a diverse pangenome and 15 lateral gene transfer events.</title>
        <authorList>
            <person name="Petersen C."/>
            <person name="Sorensen T."/>
            <person name="Nielsen M.R."/>
            <person name="Sondergaard T.E."/>
            <person name="Sorensen J.L."/>
            <person name="Fitzpatrick D.A."/>
            <person name="Frisvad J.C."/>
            <person name="Nielsen K.L."/>
        </authorList>
    </citation>
    <scope>NUCLEOTIDE SEQUENCE</scope>
    <source>
        <strain evidence="2">IBT 30761</strain>
    </source>
</reference>
<dbReference type="Gene3D" id="3.30.429.10">
    <property type="entry name" value="Macrophage Migration Inhibitory Factor"/>
    <property type="match status" value="1"/>
</dbReference>
<keyword evidence="3" id="KW-1185">Reference proteome</keyword>
<dbReference type="InterPro" id="IPR028116">
    <property type="entry name" value="Cis-CaaD-like"/>
</dbReference>
<accession>A0A9W9G5C5</accession>
<dbReference type="RefSeq" id="XP_056479738.1">
    <property type="nucleotide sequence ID" value="XM_056612514.1"/>
</dbReference>
<evidence type="ECO:0000313" key="3">
    <source>
        <dbReference type="Proteomes" id="UP001149074"/>
    </source>
</evidence>
<evidence type="ECO:0000313" key="2">
    <source>
        <dbReference type="EMBL" id="KAJ5111965.1"/>
    </source>
</evidence>
<dbReference type="AlphaFoldDB" id="A0A9W9G5C5"/>
<dbReference type="EMBL" id="JAPQKI010000001">
    <property type="protein sequence ID" value="KAJ5111965.1"/>
    <property type="molecule type" value="Genomic_DNA"/>
</dbReference>
<proteinExistence type="predicted"/>
<name>A0A9W9G5C5_9EURO</name>
<dbReference type="InterPro" id="IPR014347">
    <property type="entry name" value="Tautomerase/MIF_sf"/>
</dbReference>
<dbReference type="Pfam" id="PF14832">
    <property type="entry name" value="Tautomerase_3"/>
    <property type="match status" value="1"/>
</dbReference>
<reference evidence="2" key="1">
    <citation type="submission" date="2022-11" db="EMBL/GenBank/DDBJ databases">
        <authorList>
            <person name="Petersen C."/>
        </authorList>
    </citation>
    <scope>NUCLEOTIDE SEQUENCE</scope>
    <source>
        <strain evidence="2">IBT 30761</strain>
    </source>
</reference>
<protein>
    <recommendedName>
        <fullName evidence="1">Tautomerase cis-CaaD-like domain-containing protein</fullName>
    </recommendedName>
</protein>
<dbReference type="Proteomes" id="UP001149074">
    <property type="component" value="Unassembled WGS sequence"/>
</dbReference>